<evidence type="ECO:0000313" key="3">
    <source>
        <dbReference type="Proteomes" id="UP000008281"/>
    </source>
</evidence>
<sequence length="306" mass="36929">MSLNTIGKRLVRLDEMGCVRMSECGKSGYLSAQQPSVQFEMILDKSMNWYYPTYGFEDSSDNYSEQDERIDPLSLEAKKLEKDNEARNNEIKEGKERFGEKVEMSVEELKKRIEEEEKVRNELLKKAELKKEENEKMKKLEKLREFSTRLIQNQKRDFESRKIEIHTKREEMVKLKMKLEELQVEKKTWNLLSTDMTANLKDLLVRERETKQKMERKLREYTGGLYSRLTHLVNEFNELSQLVFCQKQIANDHDDAVRFMKKKEEYEKKKREDIERFEKLREEEGKLRRSRPNPRKNDLYYGYLAY</sequence>
<accession>E3M3E4</accession>
<dbReference type="CTD" id="9821109"/>
<dbReference type="Proteomes" id="UP000008281">
    <property type="component" value="Unassembled WGS sequence"/>
</dbReference>
<gene>
    <name evidence="2" type="ORF">CRE_08101</name>
</gene>
<reference evidence="2" key="1">
    <citation type="submission" date="2007-07" db="EMBL/GenBank/DDBJ databases">
        <title>PCAP assembly of the Caenorhabditis remanei genome.</title>
        <authorList>
            <consortium name="The Caenorhabditis remanei Sequencing Consortium"/>
            <person name="Wilson R.K."/>
        </authorList>
    </citation>
    <scope>NUCLEOTIDE SEQUENCE [LARGE SCALE GENOMIC DNA]</scope>
    <source>
        <strain evidence="2">PB4641</strain>
    </source>
</reference>
<dbReference type="eggNOG" id="ENOG502RAPQ">
    <property type="taxonomic scope" value="Eukaryota"/>
</dbReference>
<dbReference type="GeneID" id="9821109"/>
<dbReference type="KEGG" id="crq:GCK72_000763"/>
<feature type="coiled-coil region" evidence="1">
    <location>
        <begin position="77"/>
        <end position="220"/>
    </location>
</feature>
<organism evidence="3">
    <name type="scientific">Caenorhabditis remanei</name>
    <name type="common">Caenorhabditis vulgaris</name>
    <dbReference type="NCBI Taxonomy" id="31234"/>
    <lineage>
        <taxon>Eukaryota</taxon>
        <taxon>Metazoa</taxon>
        <taxon>Ecdysozoa</taxon>
        <taxon>Nematoda</taxon>
        <taxon>Chromadorea</taxon>
        <taxon>Rhabditida</taxon>
        <taxon>Rhabditina</taxon>
        <taxon>Rhabditomorpha</taxon>
        <taxon>Rhabditoidea</taxon>
        <taxon>Rhabditidae</taxon>
        <taxon>Peloderinae</taxon>
        <taxon>Caenorhabditis</taxon>
    </lineage>
</organism>
<dbReference type="AlphaFoldDB" id="E3M3E4"/>
<name>E3M3E4_CAERE</name>
<dbReference type="RefSeq" id="XP_003109263.2">
    <property type="nucleotide sequence ID" value="XM_003109215.2"/>
</dbReference>
<evidence type="ECO:0000256" key="1">
    <source>
        <dbReference type="SAM" id="Coils"/>
    </source>
</evidence>
<keyword evidence="3" id="KW-1185">Reference proteome</keyword>
<evidence type="ECO:0000313" key="2">
    <source>
        <dbReference type="EMBL" id="EFO90628.1"/>
    </source>
</evidence>
<dbReference type="EMBL" id="DS268423">
    <property type="protein sequence ID" value="EFO90628.1"/>
    <property type="molecule type" value="Genomic_DNA"/>
</dbReference>
<protein>
    <submittedName>
        <fullName evidence="2">Uncharacterized protein</fullName>
    </submittedName>
</protein>
<dbReference type="HOGENOM" id="CLU_977407_0_0_1"/>
<keyword evidence="1" id="KW-0175">Coiled coil</keyword>
<dbReference type="FunCoup" id="E3M3E4">
    <property type="interactions" value="17"/>
</dbReference>
<dbReference type="InParanoid" id="E3M3E4"/>
<proteinExistence type="predicted"/>